<dbReference type="VEuPathDB" id="ToxoDB:CSUI_006564"/>
<evidence type="ECO:0000256" key="1">
    <source>
        <dbReference type="ARBA" id="ARBA00007317"/>
    </source>
</evidence>
<dbReference type="InterPro" id="IPR050537">
    <property type="entry name" value="2-oxoacid_dehydrogenase"/>
</dbReference>
<keyword evidence="2" id="KW-0450">Lipoyl</keyword>
<dbReference type="Pfam" id="PF00364">
    <property type="entry name" value="Biotin_lipoyl"/>
    <property type="match status" value="1"/>
</dbReference>
<dbReference type="AlphaFoldDB" id="A0A2C6KPY1"/>
<keyword evidence="5" id="KW-0808">Transferase</keyword>
<feature type="compositionally biased region" description="Low complexity" evidence="3">
    <location>
        <begin position="211"/>
        <end position="243"/>
    </location>
</feature>
<proteinExistence type="inferred from homology"/>
<dbReference type="GeneID" id="94429931"/>
<evidence type="ECO:0000256" key="3">
    <source>
        <dbReference type="SAM" id="MobiDB-lite"/>
    </source>
</evidence>
<dbReference type="CDD" id="cd06849">
    <property type="entry name" value="lipoyl_domain"/>
    <property type="match status" value="1"/>
</dbReference>
<dbReference type="PANTHER" id="PTHR43416">
    <property type="entry name" value="DIHYDROLIPOYLLYSINE-RESIDUE SUCCINYLTRANSFERASE COMPONENT OF 2-OXOGLUTARATE DEHYDROGENASE COMPLEX, MITOCHONDRIAL-RELATED"/>
    <property type="match status" value="1"/>
</dbReference>
<dbReference type="Proteomes" id="UP000221165">
    <property type="component" value="Unassembled WGS sequence"/>
</dbReference>
<protein>
    <submittedName>
        <fullName evidence="5">Dihydrolipoyllysine-residue succinyltransferase component of oxoglutarate dehydrogenase</fullName>
    </submittedName>
</protein>
<evidence type="ECO:0000313" key="5">
    <source>
        <dbReference type="EMBL" id="PHJ19607.1"/>
    </source>
</evidence>
<name>A0A2C6KPY1_9APIC</name>
<evidence type="ECO:0000259" key="4">
    <source>
        <dbReference type="PROSITE" id="PS50968"/>
    </source>
</evidence>
<feature type="compositionally biased region" description="Pro residues" evidence="3">
    <location>
        <begin position="180"/>
        <end position="210"/>
    </location>
</feature>
<gene>
    <name evidence="5" type="ORF">CSUI_006564</name>
</gene>
<evidence type="ECO:0000256" key="2">
    <source>
        <dbReference type="ARBA" id="ARBA00022823"/>
    </source>
</evidence>
<feature type="region of interest" description="Disordered" evidence="3">
    <location>
        <begin position="154"/>
        <end position="280"/>
    </location>
</feature>
<keyword evidence="6" id="KW-1185">Reference proteome</keyword>
<dbReference type="SUPFAM" id="SSF51230">
    <property type="entry name" value="Single hybrid motif"/>
    <property type="match status" value="1"/>
</dbReference>
<dbReference type="InterPro" id="IPR011053">
    <property type="entry name" value="Single_hybrid_motif"/>
</dbReference>
<comment type="similarity">
    <text evidence="1">Belongs to the 2-oxoacid dehydrogenase family.</text>
</comment>
<sequence>MTLMDSASRKGLSFLFLSRRLPRQGGSSSCQKQQSHPSPLIHFRAGPVPSTPAYIRVLSKGDGSPLRLKEVSSSSSCSYSFLLRSSLIERKPSSHFPTISLAPSSRFFNVGDYVQEGDLLAVIDTDKVSVDVTAPISGRLVKFEAKEGETIEVGKPLYIIDPSASPPPPGEKSSSASSSSPPPPPPTRAPAAPPPSSSSPTPPPFPPPTSTPASVSPSSPSAPGSGSPQSQGGGILSSSSSSSFLGRGVKPSTKAEGENVLTAAPDHSGEKRVRSERRRR</sequence>
<comment type="caution">
    <text evidence="5">The sequence shown here is derived from an EMBL/GenBank/DDBJ whole genome shotgun (WGS) entry which is preliminary data.</text>
</comment>
<feature type="domain" description="Lipoyl-binding" evidence="4">
    <location>
        <begin position="87"/>
        <end position="161"/>
    </location>
</feature>
<dbReference type="PROSITE" id="PS50968">
    <property type="entry name" value="BIOTINYL_LIPOYL"/>
    <property type="match status" value="1"/>
</dbReference>
<accession>A0A2C6KPY1</accession>
<reference evidence="5 6" key="1">
    <citation type="journal article" date="2017" name="Int. J. Parasitol.">
        <title>The genome of the protozoan parasite Cystoisospora suis and a reverse vaccinology approach to identify vaccine candidates.</title>
        <authorList>
            <person name="Palmieri N."/>
            <person name="Shrestha A."/>
            <person name="Ruttkowski B."/>
            <person name="Beck T."/>
            <person name="Vogl C."/>
            <person name="Tomley F."/>
            <person name="Blake D.P."/>
            <person name="Joachim A."/>
        </authorList>
    </citation>
    <scope>NUCLEOTIDE SEQUENCE [LARGE SCALE GENOMIC DNA]</scope>
    <source>
        <strain evidence="5 6">Wien I</strain>
    </source>
</reference>
<dbReference type="PANTHER" id="PTHR43416:SF5">
    <property type="entry name" value="DIHYDROLIPOYLLYSINE-RESIDUE SUCCINYLTRANSFERASE COMPONENT OF 2-OXOGLUTARATE DEHYDROGENASE COMPLEX, MITOCHONDRIAL"/>
    <property type="match status" value="1"/>
</dbReference>
<dbReference type="InterPro" id="IPR000089">
    <property type="entry name" value="Biotin_lipoyl"/>
</dbReference>
<evidence type="ECO:0000313" key="6">
    <source>
        <dbReference type="Proteomes" id="UP000221165"/>
    </source>
</evidence>
<dbReference type="GO" id="GO:0006099">
    <property type="term" value="P:tricarboxylic acid cycle"/>
    <property type="evidence" value="ECO:0007669"/>
    <property type="project" value="TreeGrafter"/>
</dbReference>
<organism evidence="5 6">
    <name type="scientific">Cystoisospora suis</name>
    <dbReference type="NCBI Taxonomy" id="483139"/>
    <lineage>
        <taxon>Eukaryota</taxon>
        <taxon>Sar</taxon>
        <taxon>Alveolata</taxon>
        <taxon>Apicomplexa</taxon>
        <taxon>Conoidasida</taxon>
        <taxon>Coccidia</taxon>
        <taxon>Eucoccidiorida</taxon>
        <taxon>Eimeriorina</taxon>
        <taxon>Sarcocystidae</taxon>
        <taxon>Cystoisospora</taxon>
    </lineage>
</organism>
<dbReference type="OrthoDB" id="440393at2759"/>
<dbReference type="RefSeq" id="XP_067921305.1">
    <property type="nucleotide sequence ID" value="XM_068066720.1"/>
</dbReference>
<dbReference type="EMBL" id="MIGC01003336">
    <property type="protein sequence ID" value="PHJ19607.1"/>
    <property type="molecule type" value="Genomic_DNA"/>
</dbReference>
<dbReference type="GO" id="GO:0004149">
    <property type="term" value="F:dihydrolipoyllysine-residue succinyltransferase activity"/>
    <property type="evidence" value="ECO:0007669"/>
    <property type="project" value="TreeGrafter"/>
</dbReference>
<dbReference type="Gene3D" id="2.40.50.100">
    <property type="match status" value="1"/>
</dbReference>